<dbReference type="GO" id="GO:0003677">
    <property type="term" value="F:DNA binding"/>
    <property type="evidence" value="ECO:0007669"/>
    <property type="project" value="TreeGrafter"/>
</dbReference>
<protein>
    <submittedName>
        <fullName evidence="2">Transposable element-derived 6-like</fullName>
    </submittedName>
</protein>
<dbReference type="EMBL" id="OX597825">
    <property type="protein sequence ID" value="CAI9731203.1"/>
    <property type="molecule type" value="Genomic_DNA"/>
</dbReference>
<dbReference type="GO" id="GO:0005634">
    <property type="term" value="C:nucleus"/>
    <property type="evidence" value="ECO:0007669"/>
    <property type="project" value="TreeGrafter"/>
</dbReference>
<reference evidence="2" key="1">
    <citation type="submission" date="2023-08" db="EMBL/GenBank/DDBJ databases">
        <authorList>
            <person name="Alioto T."/>
            <person name="Alioto T."/>
            <person name="Gomez Garrido J."/>
        </authorList>
    </citation>
    <scope>NUCLEOTIDE SEQUENCE</scope>
</reference>
<name>A0AA36BBU9_OCTVU</name>
<dbReference type="Proteomes" id="UP001162480">
    <property type="component" value="Chromosome 12"/>
</dbReference>
<dbReference type="AlphaFoldDB" id="A0AA36BBU9"/>
<dbReference type="PANTHER" id="PTHR19303:SF73">
    <property type="entry name" value="PROTEIN PDC2"/>
    <property type="match status" value="1"/>
</dbReference>
<organism evidence="2 3">
    <name type="scientific">Octopus vulgaris</name>
    <name type="common">Common octopus</name>
    <dbReference type="NCBI Taxonomy" id="6645"/>
    <lineage>
        <taxon>Eukaryota</taxon>
        <taxon>Metazoa</taxon>
        <taxon>Spiralia</taxon>
        <taxon>Lophotrochozoa</taxon>
        <taxon>Mollusca</taxon>
        <taxon>Cephalopoda</taxon>
        <taxon>Coleoidea</taxon>
        <taxon>Octopodiformes</taxon>
        <taxon>Octopoda</taxon>
        <taxon>Incirrata</taxon>
        <taxon>Octopodidae</taxon>
        <taxon>Octopus</taxon>
    </lineage>
</organism>
<keyword evidence="3" id="KW-1185">Reference proteome</keyword>
<dbReference type="InterPro" id="IPR004875">
    <property type="entry name" value="DDE_SF_endonuclease_dom"/>
</dbReference>
<dbReference type="InterPro" id="IPR050863">
    <property type="entry name" value="CenT-Element_Derived"/>
</dbReference>
<proteinExistence type="predicted"/>
<gene>
    <name evidence="2" type="ORF">OCTVUL_1B009877</name>
</gene>
<feature type="domain" description="DDE-1" evidence="1">
    <location>
        <begin position="54"/>
        <end position="214"/>
    </location>
</feature>
<dbReference type="Pfam" id="PF03184">
    <property type="entry name" value="DDE_1"/>
    <property type="match status" value="1"/>
</dbReference>
<evidence type="ECO:0000313" key="3">
    <source>
        <dbReference type="Proteomes" id="UP001162480"/>
    </source>
</evidence>
<accession>A0AA36BBU9</accession>
<evidence type="ECO:0000259" key="1">
    <source>
        <dbReference type="Pfam" id="PF03184"/>
    </source>
</evidence>
<dbReference type="PANTHER" id="PTHR19303">
    <property type="entry name" value="TRANSPOSON"/>
    <property type="match status" value="1"/>
</dbReference>
<sequence length="229" mass="26843">MQQLITAGLQRVKEKKKTFKPRNIFNIDETSLLFANYLINRLLQNFYQRCQKARRNTVALACNAGNADVCENLRKVSKLRCFKNFKDKLYIDYDYNSKASMNSNTLRSWMIAIDKKMRLQRRKLLLIMDNALRHDIPDKHTNVEIHFLPPTTMCHLQPLDAGIIHNFKSNYKRHQLDQVITQLDESGTYNITDAIRYVKESWDSVTLSAISNCWHYTGLTHKPESTDRS</sequence>
<evidence type="ECO:0000313" key="2">
    <source>
        <dbReference type="EMBL" id="CAI9731203.1"/>
    </source>
</evidence>